<reference evidence="2" key="2">
    <citation type="journal article" date="2016" name="Fungal Biol.">
        <title>Ochratoxin A production by Penicillium thymicola.</title>
        <authorList>
            <person name="Nguyen H.D.T."/>
            <person name="McMullin D.R."/>
            <person name="Ponomareva E."/>
            <person name="Riley R."/>
            <person name="Pomraning K.R."/>
            <person name="Baker S.E."/>
            <person name="Seifert K.A."/>
        </authorList>
    </citation>
    <scope>NUCLEOTIDE SEQUENCE</scope>
    <source>
        <strain evidence="2">DAOM 180753</strain>
    </source>
</reference>
<protein>
    <submittedName>
        <fullName evidence="2">Uncharacterized protein</fullName>
    </submittedName>
</protein>
<feature type="compositionally biased region" description="Polar residues" evidence="1">
    <location>
        <begin position="132"/>
        <end position="154"/>
    </location>
</feature>
<gene>
    <name evidence="2" type="ORF">VN97_g13239</name>
</gene>
<feature type="compositionally biased region" description="Basic and acidic residues" evidence="1">
    <location>
        <begin position="19"/>
        <end position="77"/>
    </location>
</feature>
<dbReference type="EMBL" id="LACB01001808">
    <property type="protein sequence ID" value="KAJ9475628.1"/>
    <property type="molecule type" value="Genomic_DNA"/>
</dbReference>
<proteinExistence type="predicted"/>
<evidence type="ECO:0000256" key="1">
    <source>
        <dbReference type="SAM" id="MobiDB-lite"/>
    </source>
</evidence>
<name>A0AAI9T499_PENTH</name>
<comment type="caution">
    <text evidence="2">The sequence shown here is derived from an EMBL/GenBank/DDBJ whole genome shotgun (WGS) entry which is preliminary data.</text>
</comment>
<dbReference type="Proteomes" id="UP001227192">
    <property type="component" value="Unassembled WGS sequence"/>
</dbReference>
<sequence>MALLTGLQDTQNAPKSRLSRKEAQRKAQRDSRLRQKARRQVEQKEIAEQVKQIKEDQDRLEAQSRELEKEQQTREDLEQQVRQLKGEIVQFGLSAKKWEENSTVLQGIVKALQGSVGLMSGESHVICRNDNKSSAGSMTLSPSISQSGPKTQISPRDFPILSNFNSK</sequence>
<accession>A0AAI9T499</accession>
<dbReference type="AlphaFoldDB" id="A0AAI9T499"/>
<feature type="region of interest" description="Disordered" evidence="1">
    <location>
        <begin position="129"/>
        <end position="167"/>
    </location>
</feature>
<reference evidence="2" key="1">
    <citation type="submission" date="2015-06" db="EMBL/GenBank/DDBJ databases">
        <authorList>
            <person name="Nguyen H."/>
        </authorList>
    </citation>
    <scope>NUCLEOTIDE SEQUENCE</scope>
    <source>
        <strain evidence="2">DAOM 180753</strain>
    </source>
</reference>
<evidence type="ECO:0000313" key="3">
    <source>
        <dbReference type="Proteomes" id="UP001227192"/>
    </source>
</evidence>
<evidence type="ECO:0000313" key="2">
    <source>
        <dbReference type="EMBL" id="KAJ9475628.1"/>
    </source>
</evidence>
<organism evidence="2 3">
    <name type="scientific">Penicillium thymicola</name>
    <dbReference type="NCBI Taxonomy" id="293382"/>
    <lineage>
        <taxon>Eukaryota</taxon>
        <taxon>Fungi</taxon>
        <taxon>Dikarya</taxon>
        <taxon>Ascomycota</taxon>
        <taxon>Pezizomycotina</taxon>
        <taxon>Eurotiomycetes</taxon>
        <taxon>Eurotiomycetidae</taxon>
        <taxon>Eurotiales</taxon>
        <taxon>Aspergillaceae</taxon>
        <taxon>Penicillium</taxon>
    </lineage>
</organism>
<keyword evidence="3" id="KW-1185">Reference proteome</keyword>
<feature type="region of interest" description="Disordered" evidence="1">
    <location>
        <begin position="1"/>
        <end position="77"/>
    </location>
</feature>